<dbReference type="Bgee" id="FBgn0038295">
    <property type="expression patterns" value="Expressed in adult anterior midgut class II enteroendocrine cell in adult midgut (Drosophila) and 47 other cell types or tissues"/>
</dbReference>
<dbReference type="Pfam" id="PF07700">
    <property type="entry name" value="HNOB"/>
    <property type="match status" value="1"/>
</dbReference>
<sequence>MYGLLLENLSEYIKSVYGEEKWEDIRRQAGIDSPSFSVHQVYPENLRINQKMLNFLTSKYDNTNRKSNYKWKGIFRTFS</sequence>
<accession>Q058U5</accession>
<proteinExistence type="evidence at transcript level"/>
<dbReference type="InterPro" id="IPR011644">
    <property type="entry name" value="Heme_NO-bd"/>
</dbReference>
<feature type="domain" description="Heme NO-binding" evidence="1">
    <location>
        <begin position="2"/>
        <end position="46"/>
    </location>
</feature>
<dbReference type="EMBL" id="BT029123">
    <property type="protein sequence ID" value="ABJ17056.1"/>
    <property type="molecule type" value="mRNA"/>
</dbReference>
<organism evidence="2">
    <name type="scientific">Drosophila melanogaster</name>
    <name type="common">Fruit fly</name>
    <dbReference type="NCBI Taxonomy" id="7227"/>
    <lineage>
        <taxon>Eukaryota</taxon>
        <taxon>Metazoa</taxon>
        <taxon>Ecdysozoa</taxon>
        <taxon>Arthropoda</taxon>
        <taxon>Hexapoda</taxon>
        <taxon>Insecta</taxon>
        <taxon>Pterygota</taxon>
        <taxon>Neoptera</taxon>
        <taxon>Endopterygota</taxon>
        <taxon>Diptera</taxon>
        <taxon>Brachycera</taxon>
        <taxon>Muscomorpha</taxon>
        <taxon>Ephydroidea</taxon>
        <taxon>Drosophilidae</taxon>
        <taxon>Drosophila</taxon>
        <taxon>Sophophora</taxon>
    </lineage>
</organism>
<name>Q058U5_DROME</name>
<dbReference type="SUPFAM" id="SSF111126">
    <property type="entry name" value="Ligand-binding domain in the NO signalling and Golgi transport"/>
    <property type="match status" value="1"/>
</dbReference>
<dbReference type="AlphaFoldDB" id="Q058U5"/>
<dbReference type="InterPro" id="IPR038158">
    <property type="entry name" value="H-NOX_domain_sf"/>
</dbReference>
<reference evidence="2" key="1">
    <citation type="submission" date="2006-10" db="EMBL/GenBank/DDBJ databases">
        <authorList>
            <person name="Stapleton M."/>
            <person name="Carlson J."/>
            <person name="Frise E."/>
            <person name="Kapadia B."/>
            <person name="Park S."/>
            <person name="Wan K."/>
            <person name="Yu C."/>
            <person name="Celniker S."/>
        </authorList>
    </citation>
    <scope>NUCLEOTIDE SEQUENCE</scope>
</reference>
<dbReference type="ExpressionAtlas" id="Q058U5">
    <property type="expression patterns" value="baseline and differential"/>
</dbReference>
<dbReference type="OrthoDB" id="6127067at2759"/>
<evidence type="ECO:0000313" key="2">
    <source>
        <dbReference type="EMBL" id="ABJ17056.1"/>
    </source>
</evidence>
<dbReference type="VEuPathDB" id="VectorBase:FBgn0038295"/>
<evidence type="ECO:0000259" key="1">
    <source>
        <dbReference type="Pfam" id="PF07700"/>
    </source>
</evidence>
<dbReference type="GO" id="GO:0020037">
    <property type="term" value="F:heme binding"/>
    <property type="evidence" value="ECO:0007669"/>
    <property type="project" value="InterPro"/>
</dbReference>
<dbReference type="Gene3D" id="3.90.1520.10">
    <property type="entry name" value="H-NOX domain"/>
    <property type="match status" value="1"/>
</dbReference>
<dbReference type="InterPro" id="IPR024096">
    <property type="entry name" value="NO_sig/Golgi_transp_ligand-bd"/>
</dbReference>
<protein>
    <submittedName>
        <fullName evidence="2">IP15689p</fullName>
    </submittedName>
</protein>